<accession>A0AAV0XS92</accession>
<evidence type="ECO:0000313" key="1">
    <source>
        <dbReference type="EMBL" id="CAI6370524.1"/>
    </source>
</evidence>
<evidence type="ECO:0000313" key="2">
    <source>
        <dbReference type="Proteomes" id="UP001160148"/>
    </source>
</evidence>
<dbReference type="Proteomes" id="UP001160148">
    <property type="component" value="Unassembled WGS sequence"/>
</dbReference>
<dbReference type="EMBL" id="CARXXK010000406">
    <property type="protein sequence ID" value="CAI6370524.1"/>
    <property type="molecule type" value="Genomic_DNA"/>
</dbReference>
<dbReference type="AlphaFoldDB" id="A0AAV0XS92"/>
<gene>
    <name evidence="1" type="ORF">MEUPH1_LOCUS24635</name>
</gene>
<protein>
    <submittedName>
        <fullName evidence="1">Uncharacterized protein</fullName>
    </submittedName>
</protein>
<keyword evidence="2" id="KW-1185">Reference proteome</keyword>
<dbReference type="SUPFAM" id="SSF53098">
    <property type="entry name" value="Ribonuclease H-like"/>
    <property type="match status" value="1"/>
</dbReference>
<reference evidence="1 2" key="1">
    <citation type="submission" date="2023-01" db="EMBL/GenBank/DDBJ databases">
        <authorList>
            <person name="Whitehead M."/>
        </authorList>
    </citation>
    <scope>NUCLEOTIDE SEQUENCE [LARGE SCALE GENOMIC DNA]</scope>
</reference>
<comment type="caution">
    <text evidence="1">The sequence shown here is derived from an EMBL/GenBank/DDBJ whole genome shotgun (WGS) entry which is preliminary data.</text>
</comment>
<organism evidence="1 2">
    <name type="scientific">Macrosiphum euphorbiae</name>
    <name type="common">potato aphid</name>
    <dbReference type="NCBI Taxonomy" id="13131"/>
    <lineage>
        <taxon>Eukaryota</taxon>
        <taxon>Metazoa</taxon>
        <taxon>Ecdysozoa</taxon>
        <taxon>Arthropoda</taxon>
        <taxon>Hexapoda</taxon>
        <taxon>Insecta</taxon>
        <taxon>Pterygota</taxon>
        <taxon>Neoptera</taxon>
        <taxon>Paraneoptera</taxon>
        <taxon>Hemiptera</taxon>
        <taxon>Sternorrhyncha</taxon>
        <taxon>Aphidomorpha</taxon>
        <taxon>Aphidoidea</taxon>
        <taxon>Aphididae</taxon>
        <taxon>Macrosiphini</taxon>
        <taxon>Macrosiphum</taxon>
    </lineage>
</organism>
<name>A0AAV0XS92_9HEMI</name>
<dbReference type="InterPro" id="IPR012337">
    <property type="entry name" value="RNaseH-like_sf"/>
</dbReference>
<sequence>MQYIAEDSIKLRTLGLIELTESHTGIYLKQTILNILKKFKIDPNQLYTITSDNVANMLNVISLAEKDVSKTLQTELLDESDTVNDDVILNDTKKPTQI</sequence>
<proteinExistence type="predicted"/>